<dbReference type="AlphaFoldDB" id="E3LL17"/>
<dbReference type="Gene3D" id="1.20.1070.10">
    <property type="entry name" value="Rhodopsin 7-helix transmembrane proteins"/>
    <property type="match status" value="1"/>
</dbReference>
<dbReference type="FunCoup" id="E3LL17">
    <property type="interactions" value="13"/>
</dbReference>
<evidence type="ECO:0000313" key="7">
    <source>
        <dbReference type="Proteomes" id="UP000008281"/>
    </source>
</evidence>
<protein>
    <submittedName>
        <fullName evidence="6">CRE-SRAB-25 protein</fullName>
    </submittedName>
</protein>
<dbReference type="GeneID" id="9839104"/>
<evidence type="ECO:0000256" key="3">
    <source>
        <dbReference type="ARBA" id="ARBA00022989"/>
    </source>
</evidence>
<evidence type="ECO:0000313" key="6">
    <source>
        <dbReference type="EMBL" id="EFP00150.1"/>
    </source>
</evidence>
<dbReference type="Proteomes" id="UP000008281">
    <property type="component" value="Unassembled WGS sequence"/>
</dbReference>
<dbReference type="eggNOG" id="ENOG502TFQG">
    <property type="taxonomic scope" value="Eukaryota"/>
</dbReference>
<name>E3LL17_CAERE</name>
<dbReference type="InterPro" id="IPR019408">
    <property type="entry name" value="7TM_GPCR_serpentine_rcpt_Srab"/>
</dbReference>
<proteinExistence type="predicted"/>
<keyword evidence="4 5" id="KW-0472">Membrane</keyword>
<keyword evidence="2 5" id="KW-0812">Transmembrane</keyword>
<dbReference type="HOGENOM" id="CLU_070163_0_0_1"/>
<feature type="transmembrane region" description="Helical" evidence="5">
    <location>
        <begin position="21"/>
        <end position="45"/>
    </location>
</feature>
<evidence type="ECO:0000256" key="2">
    <source>
        <dbReference type="ARBA" id="ARBA00022692"/>
    </source>
</evidence>
<evidence type="ECO:0000256" key="4">
    <source>
        <dbReference type="ARBA" id="ARBA00023136"/>
    </source>
</evidence>
<keyword evidence="7" id="KW-1185">Reference proteome</keyword>
<evidence type="ECO:0000256" key="1">
    <source>
        <dbReference type="ARBA" id="ARBA00004141"/>
    </source>
</evidence>
<reference evidence="6" key="1">
    <citation type="submission" date="2007-07" db="EMBL/GenBank/DDBJ databases">
        <title>PCAP assembly of the Caenorhabditis remanei genome.</title>
        <authorList>
            <consortium name="The Caenorhabditis remanei Sequencing Consortium"/>
            <person name="Wilson R.K."/>
        </authorList>
    </citation>
    <scope>NUCLEOTIDE SEQUENCE [LARGE SCALE GENOMIC DNA]</scope>
    <source>
        <strain evidence="6">PB4641</strain>
    </source>
</reference>
<dbReference type="CTD" id="9839104"/>
<comment type="subcellular location">
    <subcellularLocation>
        <location evidence="1">Membrane</location>
        <topology evidence="1">Multi-pass membrane protein</topology>
    </subcellularLocation>
</comment>
<dbReference type="PANTHER" id="PTHR46561:SF1">
    <property type="entry name" value="SERPENTINE RECEPTOR, CLASS AB (CLASS A-LIKE)"/>
    <property type="match status" value="1"/>
</dbReference>
<dbReference type="RefSeq" id="XP_003115662.2">
    <property type="nucleotide sequence ID" value="XM_003115614.2"/>
</dbReference>
<dbReference type="STRING" id="31234.E3LL17"/>
<dbReference type="GO" id="GO:0016020">
    <property type="term" value="C:membrane"/>
    <property type="evidence" value="ECO:0007669"/>
    <property type="project" value="UniProtKB-SubCell"/>
</dbReference>
<dbReference type="InParanoid" id="E3LL17"/>
<dbReference type="KEGG" id="crq:GCK72_019483"/>
<sequence length="331" mass="38324">MSTPNSSGCDERLVLDVQNSIFLHASELLMLILSCISVPILVITLRKVIKDSYYHINVKMIIAVHCFSILLHCIGRIIQHSSDLYLWLAPLPVCDKRQFFGICVVSRSLFTFGVYCSSFTTVFMAIERTIATNLSRKYENRKSKYGVFLVGSQILLSLLIIFFLFFGGDLPDRPVYCMFYSRKNFSTIVEIVTITSNIFSFAQCYRLYNINMTLRTTNAVANLSQKYQIEENKTLIPILLSFTSLDFVFMVIYFMSLLIMDMLRIEKTDSTYFGLFELIQCVPVYAIVVIFVMSRVIKRIHHEKTVKLNAEVQIKDEAYFTYLKQQWSHSK</sequence>
<feature type="transmembrane region" description="Helical" evidence="5">
    <location>
        <begin position="272"/>
        <end position="294"/>
    </location>
</feature>
<dbReference type="OrthoDB" id="5818269at2759"/>
<dbReference type="PANTHER" id="PTHR46561">
    <property type="entry name" value="SERPENTINE RECEPTOR, CLASS AB (CLASS A-LIKE)-RELATED"/>
    <property type="match status" value="1"/>
</dbReference>
<evidence type="ECO:0000256" key="5">
    <source>
        <dbReference type="SAM" id="Phobius"/>
    </source>
</evidence>
<dbReference type="EMBL" id="DS268410">
    <property type="protein sequence ID" value="EFP00150.1"/>
    <property type="molecule type" value="Genomic_DNA"/>
</dbReference>
<feature type="transmembrane region" description="Helical" evidence="5">
    <location>
        <begin position="235"/>
        <end position="260"/>
    </location>
</feature>
<feature type="transmembrane region" description="Helical" evidence="5">
    <location>
        <begin position="188"/>
        <end position="208"/>
    </location>
</feature>
<dbReference type="SUPFAM" id="SSF81321">
    <property type="entry name" value="Family A G protein-coupled receptor-like"/>
    <property type="match status" value="1"/>
</dbReference>
<dbReference type="InterPro" id="IPR053286">
    <property type="entry name" value="Nematode_rcpt-like_srab"/>
</dbReference>
<gene>
    <name evidence="6" type="primary">Cre-srab-25</name>
    <name evidence="6" type="ORF">CRE_19000</name>
</gene>
<dbReference type="Pfam" id="PF10292">
    <property type="entry name" value="7TM_GPCR_Srab"/>
    <property type="match status" value="1"/>
</dbReference>
<organism evidence="7">
    <name type="scientific">Caenorhabditis remanei</name>
    <name type="common">Caenorhabditis vulgaris</name>
    <dbReference type="NCBI Taxonomy" id="31234"/>
    <lineage>
        <taxon>Eukaryota</taxon>
        <taxon>Metazoa</taxon>
        <taxon>Ecdysozoa</taxon>
        <taxon>Nematoda</taxon>
        <taxon>Chromadorea</taxon>
        <taxon>Rhabditida</taxon>
        <taxon>Rhabditina</taxon>
        <taxon>Rhabditomorpha</taxon>
        <taxon>Rhabditoidea</taxon>
        <taxon>Rhabditidae</taxon>
        <taxon>Peloderinae</taxon>
        <taxon>Caenorhabditis</taxon>
    </lineage>
</organism>
<feature type="transmembrane region" description="Helical" evidence="5">
    <location>
        <begin position="99"/>
        <end position="126"/>
    </location>
</feature>
<feature type="transmembrane region" description="Helical" evidence="5">
    <location>
        <begin position="57"/>
        <end position="79"/>
    </location>
</feature>
<keyword evidence="3 5" id="KW-1133">Transmembrane helix</keyword>
<dbReference type="OMA" id="SSDMYLW"/>
<feature type="transmembrane region" description="Helical" evidence="5">
    <location>
        <begin position="147"/>
        <end position="168"/>
    </location>
</feature>
<accession>E3LL17</accession>